<evidence type="ECO:0000256" key="5">
    <source>
        <dbReference type="ARBA" id="ARBA00022676"/>
    </source>
</evidence>
<feature type="region of interest" description="Disordered" evidence="11">
    <location>
        <begin position="596"/>
        <end position="625"/>
    </location>
</feature>
<dbReference type="Proteomes" id="UP001176960">
    <property type="component" value="Unassembled WGS sequence"/>
</dbReference>
<evidence type="ECO:0000256" key="8">
    <source>
        <dbReference type="ARBA" id="ARBA00031423"/>
    </source>
</evidence>
<proteinExistence type="inferred from homology"/>
<comment type="catalytic activity">
    <reaction evidence="1 10">
        <text>Transfers a segment of a (1-&gt;4)-alpha-D-glucan to a new position in an acceptor, which may be glucose or a (1-&gt;4)-alpha-D-glucan.</text>
        <dbReference type="EC" id="2.4.1.25"/>
    </reaction>
</comment>
<evidence type="ECO:0000256" key="11">
    <source>
        <dbReference type="SAM" id="MobiDB-lite"/>
    </source>
</evidence>
<dbReference type="InterPro" id="IPR017853">
    <property type="entry name" value="GH"/>
</dbReference>
<dbReference type="AlphaFoldDB" id="A0AA35XX64"/>
<evidence type="ECO:0000256" key="1">
    <source>
        <dbReference type="ARBA" id="ARBA00000439"/>
    </source>
</evidence>
<keyword evidence="13" id="KW-1185">Reference proteome</keyword>
<evidence type="ECO:0000256" key="7">
    <source>
        <dbReference type="ARBA" id="ARBA00023277"/>
    </source>
</evidence>
<evidence type="ECO:0000256" key="6">
    <source>
        <dbReference type="ARBA" id="ARBA00022679"/>
    </source>
</evidence>
<dbReference type="RefSeq" id="WP_289842957.1">
    <property type="nucleotide sequence ID" value="NZ_CATKSH010000018.1"/>
</dbReference>
<evidence type="ECO:0000313" key="13">
    <source>
        <dbReference type="Proteomes" id="UP001176960"/>
    </source>
</evidence>
<keyword evidence="5 10" id="KW-0328">Glycosyltransferase</keyword>
<protein>
    <recommendedName>
        <fullName evidence="4 10">4-alpha-glucanotransferase</fullName>
        <ecNumber evidence="3 10">2.4.1.25</ecNumber>
    </recommendedName>
    <alternativeName>
        <fullName evidence="8 10">Amylomaltase</fullName>
    </alternativeName>
    <alternativeName>
        <fullName evidence="9 10">Disproportionating enzyme</fullName>
    </alternativeName>
</protein>
<evidence type="ECO:0000256" key="9">
    <source>
        <dbReference type="ARBA" id="ARBA00031501"/>
    </source>
</evidence>
<dbReference type="EMBL" id="CATKSH010000018">
    <property type="protein sequence ID" value="CAI9121587.1"/>
    <property type="molecule type" value="Genomic_DNA"/>
</dbReference>
<name>A0AA35XX64_9PROT</name>
<dbReference type="Gene3D" id="3.20.20.80">
    <property type="entry name" value="Glycosidases"/>
    <property type="match status" value="1"/>
</dbReference>
<dbReference type="GO" id="GO:0005975">
    <property type="term" value="P:carbohydrate metabolic process"/>
    <property type="evidence" value="ECO:0007669"/>
    <property type="project" value="InterPro"/>
</dbReference>
<reference evidence="12" key="1">
    <citation type="submission" date="2023-03" db="EMBL/GenBank/DDBJ databases">
        <authorList>
            <person name="Cleenwerck I."/>
        </authorList>
    </citation>
    <scope>NUCLEOTIDE SEQUENCE</scope>
    <source>
        <strain evidence="12">LMG 32879</strain>
    </source>
</reference>
<evidence type="ECO:0000256" key="10">
    <source>
        <dbReference type="RuleBase" id="RU361207"/>
    </source>
</evidence>
<organism evidence="12 13">
    <name type="scientific">Brytella acorum</name>
    <dbReference type="NCBI Taxonomy" id="2959299"/>
    <lineage>
        <taxon>Bacteria</taxon>
        <taxon>Pseudomonadati</taxon>
        <taxon>Pseudomonadota</taxon>
        <taxon>Alphaproteobacteria</taxon>
        <taxon>Acetobacterales</taxon>
        <taxon>Acetobacteraceae</taxon>
        <taxon>Brytella</taxon>
    </lineage>
</organism>
<accession>A0AA35XX64</accession>
<dbReference type="Pfam" id="PF02446">
    <property type="entry name" value="Glyco_hydro_77"/>
    <property type="match status" value="1"/>
</dbReference>
<comment type="caution">
    <text evidence="12">The sequence shown here is derived from an EMBL/GenBank/DDBJ whole genome shotgun (WGS) entry which is preliminary data.</text>
</comment>
<dbReference type="InterPro" id="IPR003385">
    <property type="entry name" value="Glyco_hydro_77"/>
</dbReference>
<evidence type="ECO:0000313" key="12">
    <source>
        <dbReference type="EMBL" id="CAI9121587.1"/>
    </source>
</evidence>
<dbReference type="NCBIfam" id="TIGR00217">
    <property type="entry name" value="malQ"/>
    <property type="match status" value="1"/>
</dbReference>
<comment type="similarity">
    <text evidence="2 10">Belongs to the disproportionating enzyme family.</text>
</comment>
<dbReference type="PANTHER" id="PTHR32438">
    <property type="entry name" value="4-ALPHA-GLUCANOTRANSFERASE DPE1, CHLOROPLASTIC/AMYLOPLASTIC"/>
    <property type="match status" value="1"/>
</dbReference>
<dbReference type="GO" id="GO:0004134">
    <property type="term" value="F:4-alpha-glucanotransferase activity"/>
    <property type="evidence" value="ECO:0007669"/>
    <property type="project" value="UniProtKB-EC"/>
</dbReference>
<evidence type="ECO:0000256" key="2">
    <source>
        <dbReference type="ARBA" id="ARBA00005684"/>
    </source>
</evidence>
<dbReference type="EC" id="2.4.1.25" evidence="3 10"/>
<keyword evidence="6 10" id="KW-0808">Transferase</keyword>
<keyword evidence="7 10" id="KW-0119">Carbohydrate metabolism</keyword>
<dbReference type="PANTHER" id="PTHR32438:SF5">
    <property type="entry name" value="4-ALPHA-GLUCANOTRANSFERASE DPE1, CHLOROPLASTIC_AMYLOPLASTIC"/>
    <property type="match status" value="1"/>
</dbReference>
<evidence type="ECO:0000256" key="4">
    <source>
        <dbReference type="ARBA" id="ARBA00020295"/>
    </source>
</evidence>
<gene>
    <name evidence="12" type="primary">malQ</name>
    <name evidence="12" type="ORF">LMG32879_002434</name>
</gene>
<dbReference type="SUPFAM" id="SSF51445">
    <property type="entry name" value="(Trans)glycosidases"/>
    <property type="match status" value="1"/>
</dbReference>
<sequence length="704" mass="76824">MSDQALAKQARGLGLKTRWQDAQGKTRVVSPDSLRRLVPLLQASAHDGKGVALPPMIVAQSGRAVRLPAGAHESDRYKITLEDGMTMEGRVRKDRQGTYSLAGMRTQGYHKLEIGDREVTLAVAPSHCPTLADLTGARTPRMWGGGAQVYGLRDRNDGGLGHFSAVGGLASALGHAGGDALMLSPTHAMFAARPEHYSPYSPSSRLFLNVFLIDPHAVFDAQTVRAAMRRAGLSVPALHRLEEADLINWTEAASARLKLLRALYETRSTPVEPDDFAAFVAAGGTPLHQHAVFEVLHAQAVRRGPRGGDWRSWQETVRHPGNPEVASFARGMEDEVMFHKFLQWLAARGLRSAQESALKGGMRIGLIGDLAIGVDPQGSECWSNQTDHLLGLSIGAPPDALSRAGQNWGLTTYAPRRLVATGYRALIEMLKANFRYVGGLRMDHVMGMERLWVIPEGGSSADGAYLDYPRDDILHLTALEAARAGAVVIGEDLGTVEPTFREALSRQALLGMNVLPFQKDPKGCFLAPDAWSGKAVAMTTTHDLPPLAGWWQGVDLQWRRTTREIATDEGLESARKERDGEREALWSALSADRRKKKRPVRKAAPDQAKAPDECTLEDPTRPDASAKGARVIVDLAVRYTAEAACPLALVPLEDLLGLDEAVNIPGTLTEHPNWRRRYPGLTRMLLKRAAVTSRLTGLRTERPR</sequence>
<evidence type="ECO:0000256" key="3">
    <source>
        <dbReference type="ARBA" id="ARBA00012560"/>
    </source>
</evidence>